<dbReference type="EMBL" id="OC862468">
    <property type="protein sequence ID" value="CAD7630260.1"/>
    <property type="molecule type" value="Genomic_DNA"/>
</dbReference>
<keyword evidence="2" id="KW-1185">Reference proteome</keyword>
<dbReference type="Proteomes" id="UP000759131">
    <property type="component" value="Unassembled WGS sequence"/>
</dbReference>
<proteinExistence type="predicted"/>
<protein>
    <submittedName>
        <fullName evidence="1">Uncharacterized protein</fullName>
    </submittedName>
</protein>
<evidence type="ECO:0000313" key="2">
    <source>
        <dbReference type="Proteomes" id="UP000759131"/>
    </source>
</evidence>
<dbReference type="OrthoDB" id="10594396at2759"/>
<organism evidence="1">
    <name type="scientific">Medioppia subpectinata</name>
    <dbReference type="NCBI Taxonomy" id="1979941"/>
    <lineage>
        <taxon>Eukaryota</taxon>
        <taxon>Metazoa</taxon>
        <taxon>Ecdysozoa</taxon>
        <taxon>Arthropoda</taxon>
        <taxon>Chelicerata</taxon>
        <taxon>Arachnida</taxon>
        <taxon>Acari</taxon>
        <taxon>Acariformes</taxon>
        <taxon>Sarcoptiformes</taxon>
        <taxon>Oribatida</taxon>
        <taxon>Brachypylina</taxon>
        <taxon>Oppioidea</taxon>
        <taxon>Oppiidae</taxon>
        <taxon>Medioppia</taxon>
    </lineage>
</organism>
<dbReference type="EMBL" id="CAJPIZ010007893">
    <property type="protein sequence ID" value="CAG2110690.1"/>
    <property type="molecule type" value="Genomic_DNA"/>
</dbReference>
<name>A0A7R9KWA8_9ACAR</name>
<sequence>MRRLCGLNEDMEEELIQPTDKPTNSVLLCRLSPHSTAKLTLKKTNTSSANGSDHSVGQKRRYLVSQKSGNVYQIVDKRAVECAVSALSVGPTRVEASEPESDLISDDQFFKYMGLIGHNTLRTASQTLLNAWPLRHISRVVNKDNPPVDTNGRVGGSAGVMSGVSRRTASKQQWLEEVRDNKLVQHNDCRGSKGTKKCDKDTNKESLNVISEFDFSSLMGKHMFRQLLCEKLNELQKYMQTLSVENYCLCDFSVKMSLNANIAVNYMPRITRHGSDWSSRHKHHIYCFNRQQRLEKWRRFETGLNWRSRLLKKRCRRLTVRLNRMTKCPICTKTIDFNPRHQCWQFDAHLRPQPLPNQYLANTCHSKDSSHEIIIIGDDFMDEEMDQQISCEPIVDNINSEEVIKASDSDDDDVMIIKEVLTPKPSISIKFSSMGDGGRHSHPVLNNLLTANRNVRKPYPLTDCNHLPTLRETNISIVSKSYSNRKESNDTKMVYGSHF</sequence>
<evidence type="ECO:0000313" key="1">
    <source>
        <dbReference type="EMBL" id="CAD7630260.1"/>
    </source>
</evidence>
<gene>
    <name evidence="1" type="ORF">OSB1V03_LOCUS10673</name>
</gene>
<accession>A0A7R9KWA8</accession>
<reference evidence="1" key="1">
    <citation type="submission" date="2020-11" db="EMBL/GenBank/DDBJ databases">
        <authorList>
            <person name="Tran Van P."/>
        </authorList>
    </citation>
    <scope>NUCLEOTIDE SEQUENCE</scope>
</reference>
<dbReference type="AlphaFoldDB" id="A0A7R9KWA8"/>